<dbReference type="PANTHER" id="PTHR40396">
    <property type="entry name" value="ATPASE-LIKE PROTEIN"/>
    <property type="match status" value="1"/>
</dbReference>
<dbReference type="SUPFAM" id="SSF52540">
    <property type="entry name" value="P-loop containing nucleoside triphosphate hydrolases"/>
    <property type="match status" value="1"/>
</dbReference>
<gene>
    <name evidence="2" type="ORF">WJX68_05065</name>
</gene>
<organism evidence="2 3">
    <name type="scientific">Pseudonocardia spirodelae</name>
    <dbReference type="NCBI Taxonomy" id="3133431"/>
    <lineage>
        <taxon>Bacteria</taxon>
        <taxon>Bacillati</taxon>
        <taxon>Actinomycetota</taxon>
        <taxon>Actinomycetes</taxon>
        <taxon>Pseudonocardiales</taxon>
        <taxon>Pseudonocardiaceae</taxon>
        <taxon>Pseudonocardia</taxon>
    </lineage>
</organism>
<dbReference type="InterPro" id="IPR027417">
    <property type="entry name" value="P-loop_NTPase"/>
</dbReference>
<dbReference type="InterPro" id="IPR003959">
    <property type="entry name" value="ATPase_AAA_core"/>
</dbReference>
<feature type="domain" description="ATPase AAA-type core" evidence="1">
    <location>
        <begin position="295"/>
        <end position="367"/>
    </location>
</feature>
<dbReference type="RefSeq" id="WP_340286454.1">
    <property type="nucleotide sequence ID" value="NZ_JBBJUP010000003.1"/>
</dbReference>
<dbReference type="Pfam" id="PF13304">
    <property type="entry name" value="AAA_21"/>
    <property type="match status" value="2"/>
</dbReference>
<feature type="domain" description="ATPase AAA-type core" evidence="1">
    <location>
        <begin position="43"/>
        <end position="150"/>
    </location>
</feature>
<proteinExistence type="predicted"/>
<keyword evidence="2" id="KW-0067">ATP-binding</keyword>
<name>A0ABU8T2X6_9PSEU</name>
<keyword evidence="3" id="KW-1185">Reference proteome</keyword>
<dbReference type="EMBL" id="JBBJUP010000003">
    <property type="protein sequence ID" value="MEJ8278294.1"/>
    <property type="molecule type" value="Genomic_DNA"/>
</dbReference>
<evidence type="ECO:0000313" key="2">
    <source>
        <dbReference type="EMBL" id="MEJ8278294.1"/>
    </source>
</evidence>
<keyword evidence="2" id="KW-0547">Nucleotide-binding</keyword>
<dbReference type="PANTHER" id="PTHR40396:SF1">
    <property type="entry name" value="ATPASE AAA-TYPE CORE DOMAIN-CONTAINING PROTEIN"/>
    <property type="match status" value="1"/>
</dbReference>
<dbReference type="Proteomes" id="UP001364211">
    <property type="component" value="Unassembled WGS sequence"/>
</dbReference>
<comment type="caution">
    <text evidence="2">The sequence shown here is derived from an EMBL/GenBank/DDBJ whole genome shotgun (WGS) entry which is preliminary data.</text>
</comment>
<evidence type="ECO:0000259" key="1">
    <source>
        <dbReference type="Pfam" id="PF13304"/>
    </source>
</evidence>
<reference evidence="2 3" key="1">
    <citation type="submission" date="2024-03" db="EMBL/GenBank/DDBJ databases">
        <title>Draft genome sequence of Pseudonocardia sp. DW16-2.</title>
        <authorList>
            <person name="Duangmal K."/>
        </authorList>
    </citation>
    <scope>NUCLEOTIDE SEQUENCE [LARGE SCALE GENOMIC DNA]</scope>
    <source>
        <strain evidence="2 3">DW16-2</strain>
    </source>
</reference>
<sequence>MLLRFRVINHEALRDETELSLVRASLKTQTPPDGDWVGATNRVAAVYGPNASGKSTLLRAVSFLKQAVERPAAHGHSPGAAFPVQPYLLDAGSRSRPSLYEIDFVIDGVRHQYGFEVLLGRILEEYLYSYPSGKRRALFERGEVLEETSFGRGLRGPNAGLLATASPSTLLLSCAPLVGHADLLAIRDHLVEGLSLSEVARTGRAEQLAWLRHALVDDELRGRVEVLIRNADLGITGISLQREELGPREVERLVAAHERLATGPDPVSLSELLSDAEYTLQLQHASSDPRWPVSFPLSRESDGTVAWLAVVVPALHAFATGKTLLVDEVGANLHPVLTRELITIFKDPELNRTGGQLVLTTHDTALLGSLLGDALARDEVWFTEKQSDGASVLYSLDEFEIRSEINVQERYLEGRFGAVPQVRNGQIRSALFRSDGVGADTPA</sequence>
<protein>
    <submittedName>
        <fullName evidence="2">ATP-binding protein</fullName>
    </submittedName>
</protein>
<dbReference type="Gene3D" id="3.40.50.300">
    <property type="entry name" value="P-loop containing nucleotide triphosphate hydrolases"/>
    <property type="match status" value="1"/>
</dbReference>
<evidence type="ECO:0000313" key="3">
    <source>
        <dbReference type="Proteomes" id="UP001364211"/>
    </source>
</evidence>
<accession>A0ABU8T2X6</accession>
<dbReference type="GO" id="GO:0005524">
    <property type="term" value="F:ATP binding"/>
    <property type="evidence" value="ECO:0007669"/>
    <property type="project" value="UniProtKB-KW"/>
</dbReference>